<sequence>MFDIKKYARFRPMLEALRLETVEQLYMKHKIFFIVAWLTRLKPTFSILLDINLSACLHSYASISIQKF</sequence>
<evidence type="ECO:0000313" key="1">
    <source>
        <dbReference type="EMBL" id="RMZ99600.1"/>
    </source>
</evidence>
<keyword evidence="2" id="KW-1185">Reference proteome</keyword>
<proteinExistence type="predicted"/>
<dbReference type="EMBL" id="REGN01010142">
    <property type="protein sequence ID" value="RMZ99600.1"/>
    <property type="molecule type" value="Genomic_DNA"/>
</dbReference>
<evidence type="ECO:0000313" key="2">
    <source>
        <dbReference type="Proteomes" id="UP000276133"/>
    </source>
</evidence>
<protein>
    <submittedName>
        <fullName evidence="1">Uncharacterized protein</fullName>
    </submittedName>
</protein>
<accession>A0A3M7PLK8</accession>
<comment type="caution">
    <text evidence="1">The sequence shown here is derived from an EMBL/GenBank/DDBJ whole genome shotgun (WGS) entry which is preliminary data.</text>
</comment>
<reference evidence="1 2" key="1">
    <citation type="journal article" date="2018" name="Sci. Rep.">
        <title>Genomic signatures of local adaptation to the degree of environmental predictability in rotifers.</title>
        <authorList>
            <person name="Franch-Gras L."/>
            <person name="Hahn C."/>
            <person name="Garcia-Roger E.M."/>
            <person name="Carmona M.J."/>
            <person name="Serra M."/>
            <person name="Gomez A."/>
        </authorList>
    </citation>
    <scope>NUCLEOTIDE SEQUENCE [LARGE SCALE GENOMIC DNA]</scope>
    <source>
        <strain evidence="1">HYR1</strain>
    </source>
</reference>
<dbReference type="Proteomes" id="UP000276133">
    <property type="component" value="Unassembled WGS sequence"/>
</dbReference>
<gene>
    <name evidence="1" type="ORF">BpHYR1_024760</name>
</gene>
<organism evidence="1 2">
    <name type="scientific">Brachionus plicatilis</name>
    <name type="common">Marine rotifer</name>
    <name type="synonym">Brachionus muelleri</name>
    <dbReference type="NCBI Taxonomy" id="10195"/>
    <lineage>
        <taxon>Eukaryota</taxon>
        <taxon>Metazoa</taxon>
        <taxon>Spiralia</taxon>
        <taxon>Gnathifera</taxon>
        <taxon>Rotifera</taxon>
        <taxon>Eurotatoria</taxon>
        <taxon>Monogononta</taxon>
        <taxon>Pseudotrocha</taxon>
        <taxon>Ploima</taxon>
        <taxon>Brachionidae</taxon>
        <taxon>Brachionus</taxon>
    </lineage>
</organism>
<name>A0A3M7PLK8_BRAPC</name>
<dbReference type="AlphaFoldDB" id="A0A3M7PLK8"/>